<keyword evidence="3" id="KW-1185">Reference proteome</keyword>
<organism evidence="2 3">
    <name type="scientific">Deefgea piscis</name>
    <dbReference type="NCBI Taxonomy" id="2739061"/>
    <lineage>
        <taxon>Bacteria</taxon>
        <taxon>Pseudomonadati</taxon>
        <taxon>Pseudomonadota</taxon>
        <taxon>Betaproteobacteria</taxon>
        <taxon>Neisseriales</taxon>
        <taxon>Chitinibacteraceae</taxon>
        <taxon>Deefgea</taxon>
    </lineage>
</organism>
<keyword evidence="1" id="KW-0472">Membrane</keyword>
<dbReference type="AlphaFoldDB" id="A0A6M8SVX0"/>
<dbReference type="EMBL" id="CP054143">
    <property type="protein sequence ID" value="QKJ67440.1"/>
    <property type="molecule type" value="Genomic_DNA"/>
</dbReference>
<feature type="transmembrane region" description="Helical" evidence="1">
    <location>
        <begin position="152"/>
        <end position="170"/>
    </location>
</feature>
<keyword evidence="1" id="KW-0812">Transmembrane</keyword>
<dbReference type="KEGG" id="dee:HQN60_12410"/>
<dbReference type="Proteomes" id="UP000504844">
    <property type="component" value="Chromosome"/>
</dbReference>
<dbReference type="RefSeq" id="WP_173533942.1">
    <property type="nucleotide sequence ID" value="NZ_CP054143.1"/>
</dbReference>
<feature type="transmembrane region" description="Helical" evidence="1">
    <location>
        <begin position="104"/>
        <end position="131"/>
    </location>
</feature>
<protein>
    <submittedName>
        <fullName evidence="2">Paraquat-inducible protein A</fullName>
    </submittedName>
</protein>
<gene>
    <name evidence="2" type="ORF">HQN60_12410</name>
</gene>
<name>A0A6M8SVX0_9NEIS</name>
<dbReference type="InterPro" id="IPR007498">
    <property type="entry name" value="PqiA-like"/>
</dbReference>
<dbReference type="Pfam" id="PF04403">
    <property type="entry name" value="PqiA"/>
    <property type="match status" value="1"/>
</dbReference>
<evidence type="ECO:0000313" key="3">
    <source>
        <dbReference type="Proteomes" id="UP000504844"/>
    </source>
</evidence>
<sequence>METNTPLNYDTRALIACTDCDLLIQAPQLKPAETTNSTALCPRCNAVLFKQVNHSVSRTLALAIAAFFMLLLANAFPILTLQIGSESISCSIFGAAETLYQQDMWYLSVIIIITTIITPALQLLILLYLLIPIALGKRPQFIIVPMKIFNALHPWSMIEVFMLGILISLSKLMGMARIEPDVALWSIAILMLLLTATLSTFNPKKIWQLLTPAPQ</sequence>
<accession>A0A6M8SVX0</accession>
<evidence type="ECO:0000256" key="1">
    <source>
        <dbReference type="SAM" id="Phobius"/>
    </source>
</evidence>
<feature type="transmembrane region" description="Helical" evidence="1">
    <location>
        <begin position="182"/>
        <end position="201"/>
    </location>
</feature>
<keyword evidence="1" id="KW-1133">Transmembrane helix</keyword>
<feature type="transmembrane region" description="Helical" evidence="1">
    <location>
        <begin position="60"/>
        <end position="84"/>
    </location>
</feature>
<reference evidence="2 3" key="1">
    <citation type="submission" date="2020-05" db="EMBL/GenBank/DDBJ databases">
        <title>Complete genome sequence of Deefgea sp. D17.</title>
        <authorList>
            <person name="Bae J.-W."/>
            <person name="Han J.E."/>
        </authorList>
    </citation>
    <scope>NUCLEOTIDE SEQUENCE [LARGE SCALE GENOMIC DNA]</scope>
    <source>
        <strain evidence="2 3">D17</strain>
    </source>
</reference>
<proteinExistence type="predicted"/>
<evidence type="ECO:0000313" key="2">
    <source>
        <dbReference type="EMBL" id="QKJ67440.1"/>
    </source>
</evidence>